<evidence type="ECO:0000313" key="3">
    <source>
        <dbReference type="Proteomes" id="UP000515591"/>
    </source>
</evidence>
<accession>A0A6S5RMU2</accession>
<organism evidence="2 3">
    <name type="scientific">Metapseudomonas otitidis</name>
    <dbReference type="NCBI Taxonomy" id="319939"/>
    <lineage>
        <taxon>Bacteria</taxon>
        <taxon>Pseudomonadati</taxon>
        <taxon>Pseudomonadota</taxon>
        <taxon>Gammaproteobacteria</taxon>
        <taxon>Pseudomonadales</taxon>
        <taxon>Pseudomonadaceae</taxon>
        <taxon>Metapseudomonas</taxon>
    </lineage>
</organism>
<feature type="domain" description="ORC1/DEAH AAA+ ATPase" evidence="1">
    <location>
        <begin position="148"/>
        <end position="289"/>
    </location>
</feature>
<dbReference type="EMBL" id="AP022213">
    <property type="protein sequence ID" value="BBT16253.1"/>
    <property type="molecule type" value="Genomic_DNA"/>
</dbReference>
<dbReference type="PANTHER" id="PTHR35894">
    <property type="entry name" value="GENERAL SECRETION PATHWAY PROTEIN A-RELATED"/>
    <property type="match status" value="1"/>
</dbReference>
<dbReference type="AlphaFoldDB" id="A0A6S5RMU2"/>
<dbReference type="Proteomes" id="UP000515591">
    <property type="component" value="Chromosome"/>
</dbReference>
<dbReference type="GO" id="GO:0016887">
    <property type="term" value="F:ATP hydrolysis activity"/>
    <property type="evidence" value="ECO:0007669"/>
    <property type="project" value="InterPro"/>
</dbReference>
<name>A0A6S5RMU2_9GAMM</name>
<evidence type="ECO:0000259" key="1">
    <source>
        <dbReference type="Pfam" id="PF13401"/>
    </source>
</evidence>
<dbReference type="Pfam" id="PF13401">
    <property type="entry name" value="AAA_22"/>
    <property type="match status" value="1"/>
</dbReference>
<dbReference type="PANTHER" id="PTHR35894:SF1">
    <property type="entry name" value="PHOSPHORIBULOKINASE _ URIDINE KINASE FAMILY"/>
    <property type="match status" value="1"/>
</dbReference>
<gene>
    <name evidence="2" type="primary">eha</name>
    <name evidence="2" type="ORF">WP8S17C03_23020</name>
</gene>
<evidence type="ECO:0000313" key="2">
    <source>
        <dbReference type="EMBL" id="BBT16253.1"/>
    </source>
</evidence>
<reference evidence="2 3" key="1">
    <citation type="submission" date="2019-12" db="EMBL/GenBank/DDBJ databases">
        <title>complete genome sequences of Pseudomonas otitidis str. WP8-S17-CRE-03 isolated from wastewater treatment plant effluent.</title>
        <authorList>
            <person name="Sekizuka T."/>
            <person name="Itokawa K."/>
            <person name="Yatsu K."/>
            <person name="Inamine Y."/>
            <person name="Kuroda M."/>
        </authorList>
    </citation>
    <scope>NUCLEOTIDE SEQUENCE [LARGE SCALE GENOMIC DNA]</scope>
    <source>
        <strain evidence="2 3">WP8-S17-CRE-03</strain>
    </source>
</reference>
<protein>
    <submittedName>
        <fullName evidence="2">ExeA protein</fullName>
    </submittedName>
</protein>
<proteinExistence type="predicted"/>
<dbReference type="RefSeq" id="WP_182852448.1">
    <property type="nucleotide sequence ID" value="NZ_AP022213.1"/>
</dbReference>
<dbReference type="SUPFAM" id="SSF52540">
    <property type="entry name" value="P-loop containing nucleoside triphosphate hydrolases"/>
    <property type="match status" value="1"/>
</dbReference>
<dbReference type="InterPro" id="IPR027417">
    <property type="entry name" value="P-loop_NTPase"/>
</dbReference>
<dbReference type="InterPro" id="IPR049945">
    <property type="entry name" value="AAA_22"/>
</dbReference>
<dbReference type="Gene3D" id="3.40.50.300">
    <property type="entry name" value="P-loop containing nucleotide triphosphate hydrolases"/>
    <property type="match status" value="1"/>
</dbReference>
<sequence>MLKLKEVLAGIGKTQASLAEDLELSSATVSLLIKHQKWPKTIDQTDLRARVVRFLREHQADEVAVNTAFEEAEPGCANTPAPAVPTKKAKDDQECEPMLLRKQVMLPETKRAFSMFRDPFGDLTCQEDMYANPDIRYIRETMYQAARYDGFLAVVAETGAGKSTLRRDLINRLEAEKAPVLVIEPYTLAMEDKGEKGKAMRTEHIANSIVETVIPTVKPKSNPDARFRQMHMALKNSHESGFRHVVIIEEAHSLPTSTLKHLKRLRELESGFTKLVNVILIGQPELLVRLSERNAEVREVVQRIEIAELPPVSPARFEEFLKFRLARQNKKLEEVIDPSGVQAVIDRLIHAGKDGRSLLYPLAIGNLIVAAMNLATQIGESVVTADVVKGV</sequence>
<dbReference type="InterPro" id="IPR052026">
    <property type="entry name" value="ExeA_AAA_ATPase_DNA-bind"/>
</dbReference>